<dbReference type="PANTHER" id="PTHR24198">
    <property type="entry name" value="ANKYRIN REPEAT AND PROTEIN KINASE DOMAIN-CONTAINING PROTEIN"/>
    <property type="match status" value="1"/>
</dbReference>
<dbReference type="PANTHER" id="PTHR24198:SF165">
    <property type="entry name" value="ANKYRIN REPEAT-CONTAINING PROTEIN-RELATED"/>
    <property type="match status" value="1"/>
</dbReference>
<protein>
    <submittedName>
        <fullName evidence="4">Ankyrin repeat domain-containing protein</fullName>
    </submittedName>
</protein>
<dbReference type="InterPro" id="IPR002110">
    <property type="entry name" value="Ankyrin_rpt"/>
</dbReference>
<reference evidence="4 5" key="1">
    <citation type="journal article" date="2017" name="Int. J. Syst. Evol. Microbiol.">
        <title>Aquarickettsiella crustaci n. gen. n. sp. (Gammaproteobacteria: Legionellales: Coxiellaceae); a bacterial pathogen of the freshwater crustacean: Gammarus fossarum (Malacostraca: Amphipoda).</title>
        <authorList>
            <person name="Bojko J."/>
            <person name="Dunn A.M."/>
            <person name="Stebbing P.D."/>
            <person name="Van Aerle R."/>
            <person name="Bacela-Spychalska K."/>
            <person name="Bean T.P."/>
            <person name="Stentiford G.D."/>
        </authorList>
    </citation>
    <scope>NUCLEOTIDE SEQUENCE [LARGE SCALE GENOMIC DNA]</scope>
    <source>
        <strain evidence="4">RA15029</strain>
    </source>
</reference>
<feature type="repeat" description="ANK" evidence="3">
    <location>
        <begin position="47"/>
        <end position="79"/>
    </location>
</feature>
<accession>A0A370CI63</accession>
<keyword evidence="2 3" id="KW-0040">ANK repeat</keyword>
<dbReference type="Gene3D" id="1.25.40.20">
    <property type="entry name" value="Ankyrin repeat-containing domain"/>
    <property type="match status" value="1"/>
</dbReference>
<evidence type="ECO:0000256" key="1">
    <source>
        <dbReference type="ARBA" id="ARBA00022737"/>
    </source>
</evidence>
<dbReference type="InterPro" id="IPR036770">
    <property type="entry name" value="Ankyrin_rpt-contain_sf"/>
</dbReference>
<dbReference type="AlphaFoldDB" id="A0A370CI63"/>
<dbReference type="SUPFAM" id="SSF48403">
    <property type="entry name" value="Ankyrin repeat"/>
    <property type="match status" value="1"/>
</dbReference>
<gene>
    <name evidence="4" type="ORF">CFE62_003395</name>
</gene>
<evidence type="ECO:0000313" key="4">
    <source>
        <dbReference type="EMBL" id="RDH40552.1"/>
    </source>
</evidence>
<sequence length="251" mass="29095">MGKSKTEDAWTKRALFTLASLGDVALFHYWLSKERHKGLDFNVQDEDGDTALHYAARRGHIPLITYLLKRQAAISLNKKGRTALLEAYTSNESGAVREIIKFTIQRNSIKNILQEQNYRKLDQREQQRTNQLINDCIKHIKKSYLNRCILSRLLAKHNERAMALIVALRYCRSVKEVKKLINNQCNLFKGLATKRISGNLLDGRWSANIKNKPRNVDKSCFYKTLKTLPVESLSKLVIKPYYPEKNPHRQL</sequence>
<dbReference type="PROSITE" id="PS50088">
    <property type="entry name" value="ANK_REPEAT"/>
    <property type="match status" value="1"/>
</dbReference>
<evidence type="ECO:0000256" key="2">
    <source>
        <dbReference type="ARBA" id="ARBA00023043"/>
    </source>
</evidence>
<dbReference type="Pfam" id="PF12796">
    <property type="entry name" value="Ank_2"/>
    <property type="match status" value="1"/>
</dbReference>
<reference evidence="4 5" key="2">
    <citation type="journal article" date="2018" name="J. Invertebr. Pathol.">
        <title>'Candidatus Aquirickettsiella gammari' (Gammaproteobacteria: Legionellales: Coxiellaceae): A bacterial pathogen of the freshwater crustacean Gammarus fossarum (Malacostraca: Amphipoda).</title>
        <authorList>
            <person name="Bojko J."/>
            <person name="Dunn A.M."/>
            <person name="Stebbing P.D."/>
            <person name="van Aerle R."/>
            <person name="Bacela-Spychalska K."/>
            <person name="Bean T.P."/>
            <person name="Urrutia A."/>
            <person name="Stentiford G.D."/>
        </authorList>
    </citation>
    <scope>NUCLEOTIDE SEQUENCE [LARGE SCALE GENOMIC DNA]</scope>
    <source>
        <strain evidence="4">RA15029</strain>
    </source>
</reference>
<keyword evidence="5" id="KW-1185">Reference proteome</keyword>
<proteinExistence type="predicted"/>
<comment type="caution">
    <text evidence="4">The sequence shown here is derived from an EMBL/GenBank/DDBJ whole genome shotgun (WGS) entry which is preliminary data.</text>
</comment>
<dbReference type="Proteomes" id="UP000226429">
    <property type="component" value="Unassembled WGS sequence"/>
</dbReference>
<evidence type="ECO:0000313" key="5">
    <source>
        <dbReference type="Proteomes" id="UP000226429"/>
    </source>
</evidence>
<evidence type="ECO:0000256" key="3">
    <source>
        <dbReference type="PROSITE-ProRule" id="PRU00023"/>
    </source>
</evidence>
<dbReference type="PROSITE" id="PS50297">
    <property type="entry name" value="ANK_REP_REGION"/>
    <property type="match status" value="1"/>
</dbReference>
<dbReference type="EMBL" id="NMOS02000007">
    <property type="protein sequence ID" value="RDH40552.1"/>
    <property type="molecule type" value="Genomic_DNA"/>
</dbReference>
<name>A0A370CI63_9COXI</name>
<dbReference type="SMART" id="SM00248">
    <property type="entry name" value="ANK"/>
    <property type="match status" value="2"/>
</dbReference>
<keyword evidence="1" id="KW-0677">Repeat</keyword>
<organism evidence="4 5">
    <name type="scientific">Candidatus Aquirickettsiella gammari</name>
    <dbReference type="NCBI Taxonomy" id="2016198"/>
    <lineage>
        <taxon>Bacteria</taxon>
        <taxon>Pseudomonadati</taxon>
        <taxon>Pseudomonadota</taxon>
        <taxon>Gammaproteobacteria</taxon>
        <taxon>Legionellales</taxon>
        <taxon>Coxiellaceae</taxon>
        <taxon>Candidatus Aquirickettsiella</taxon>
    </lineage>
</organism>